<dbReference type="EC" id="6.2.1.3" evidence="5"/>
<protein>
    <recommendedName>
        <fullName evidence="5">long-chain-fatty-acid--CoA ligase</fullName>
        <ecNumber evidence="5">6.2.1.3</ecNumber>
    </recommendedName>
    <alternativeName>
        <fullName evidence="7">Long-chain-fatty-acid--CoA ligase</fullName>
    </alternativeName>
</protein>
<dbReference type="GO" id="GO:0005886">
    <property type="term" value="C:plasma membrane"/>
    <property type="evidence" value="ECO:0007669"/>
    <property type="project" value="TreeGrafter"/>
</dbReference>
<keyword evidence="3" id="KW-0276">Fatty acid metabolism</keyword>
<evidence type="ECO:0000256" key="5">
    <source>
        <dbReference type="ARBA" id="ARBA00026121"/>
    </source>
</evidence>
<evidence type="ECO:0000256" key="1">
    <source>
        <dbReference type="ARBA" id="ARBA00006432"/>
    </source>
</evidence>
<dbReference type="Gene3D" id="3.30.300.30">
    <property type="match status" value="1"/>
</dbReference>
<dbReference type="InterPro" id="IPR025110">
    <property type="entry name" value="AMP-bd_C"/>
</dbReference>
<dbReference type="SUPFAM" id="SSF56801">
    <property type="entry name" value="Acetyl-CoA synthetase-like"/>
    <property type="match status" value="2"/>
</dbReference>
<dbReference type="PANTHER" id="PTHR43107">
    <property type="entry name" value="LONG-CHAIN FATTY ACID TRANSPORT PROTEIN"/>
    <property type="match status" value="1"/>
</dbReference>
<dbReference type="Gene3D" id="3.40.50.12780">
    <property type="entry name" value="N-terminal domain of ligase-like"/>
    <property type="match status" value="2"/>
</dbReference>
<dbReference type="InterPro" id="IPR045851">
    <property type="entry name" value="AMP-bd_C_sf"/>
</dbReference>
<dbReference type="GO" id="GO:0005789">
    <property type="term" value="C:endoplasmic reticulum membrane"/>
    <property type="evidence" value="ECO:0007669"/>
    <property type="project" value="TreeGrafter"/>
</dbReference>
<evidence type="ECO:0000256" key="4">
    <source>
        <dbReference type="ARBA" id="ARBA00023055"/>
    </source>
</evidence>
<accession>A0A1A8CDD4</accession>
<comment type="catalytic activity">
    <reaction evidence="6">
        <text>a very long-chain fatty acid + ATP + CoA = a very long-chain fatty acyl-CoA + AMP + diphosphate</text>
        <dbReference type="Rhea" id="RHEA:54536"/>
        <dbReference type="ChEBI" id="CHEBI:30616"/>
        <dbReference type="ChEBI" id="CHEBI:33019"/>
        <dbReference type="ChEBI" id="CHEBI:57287"/>
        <dbReference type="ChEBI" id="CHEBI:58950"/>
        <dbReference type="ChEBI" id="CHEBI:138261"/>
        <dbReference type="ChEBI" id="CHEBI:456215"/>
    </reaction>
    <physiologicalReaction direction="left-to-right" evidence="6">
        <dbReference type="Rhea" id="RHEA:54537"/>
    </physiologicalReaction>
</comment>
<dbReference type="FunFam" id="3.30.300.30:FF:000002">
    <property type="entry name" value="Long-chain fatty acid transport protein 1"/>
    <property type="match status" value="1"/>
</dbReference>
<keyword evidence="3" id="KW-0443">Lipid metabolism</keyword>
<evidence type="ECO:0000256" key="2">
    <source>
        <dbReference type="ARBA" id="ARBA00022598"/>
    </source>
</evidence>
<sequence>MKTFSPYVWMDFLYFGDLLRILVTYGARRRRRPLFFVLDRFLEQTVACPDKLFIAFGDERHTYADADRKSNKIARALQSQAGYTSGDTVALFMGNEPTFVFTWLALAKLGSPVALLNYNIRTKSLLHCFNCCKAKVLVAASGLVLWVHFQKLFPYTLVKYDTERDEPVRDANGLCIKSPKGETGLLVSKITDIAPFEGYAQNKEQTERKKLRDVLKKGDLYFNTGDLMRIDKDNFIYFQDRVGDTFRWKGENVATTEVSDILSFIDCLQEANVYGVQVPGHEGRVGMAAVSLKEDGEFDGSKVYKHVVSYLPSYARPRFIRIQSAVEVTGTFKQMKVKLVAQGFDPGQVQDPLYFLDDCVKSYVPVTAQLYSSILSGSIKL</sequence>
<dbReference type="InterPro" id="IPR042099">
    <property type="entry name" value="ANL_N_sf"/>
</dbReference>
<dbReference type="AlphaFoldDB" id="A0A1A8CDD4"/>
<comment type="similarity">
    <text evidence="1">Belongs to the ATP-dependent AMP-binding enzyme family.</text>
</comment>
<proteinExistence type="inferred from homology"/>
<dbReference type="Pfam" id="PF13193">
    <property type="entry name" value="AMP-binding_C"/>
    <property type="match status" value="1"/>
</dbReference>
<name>A0A1A8CDD4_NOTKA</name>
<dbReference type="GO" id="GO:0005324">
    <property type="term" value="F:long-chain fatty acid transmembrane transporter activity"/>
    <property type="evidence" value="ECO:0007669"/>
    <property type="project" value="TreeGrafter"/>
</dbReference>
<dbReference type="InterPro" id="IPR000873">
    <property type="entry name" value="AMP-dep_synth/lig_dom"/>
</dbReference>
<evidence type="ECO:0000313" key="11">
    <source>
        <dbReference type="EMBL" id="SBP77674.1"/>
    </source>
</evidence>
<organism evidence="11">
    <name type="scientific">Nothobranchius kadleci</name>
    <name type="common">African annual killifish</name>
    <dbReference type="NCBI Taxonomy" id="1051664"/>
    <lineage>
        <taxon>Eukaryota</taxon>
        <taxon>Metazoa</taxon>
        <taxon>Chordata</taxon>
        <taxon>Craniata</taxon>
        <taxon>Vertebrata</taxon>
        <taxon>Euteleostomi</taxon>
        <taxon>Actinopterygii</taxon>
        <taxon>Neopterygii</taxon>
        <taxon>Teleostei</taxon>
        <taxon>Neoteleostei</taxon>
        <taxon>Acanthomorphata</taxon>
        <taxon>Ovalentaria</taxon>
        <taxon>Atherinomorphae</taxon>
        <taxon>Cyprinodontiformes</taxon>
        <taxon>Nothobranchiidae</taxon>
        <taxon>Nothobranchius</taxon>
    </lineage>
</organism>
<comment type="catalytic activity">
    <reaction evidence="8">
        <text>tetracosanoate + ATP + CoA = tetracosanoyl-CoA + AMP + diphosphate</text>
        <dbReference type="Rhea" id="RHEA:33639"/>
        <dbReference type="ChEBI" id="CHEBI:30616"/>
        <dbReference type="ChEBI" id="CHEBI:31014"/>
        <dbReference type="ChEBI" id="CHEBI:33019"/>
        <dbReference type="ChEBI" id="CHEBI:57287"/>
        <dbReference type="ChEBI" id="CHEBI:65052"/>
        <dbReference type="ChEBI" id="CHEBI:456215"/>
    </reaction>
    <physiologicalReaction direction="left-to-right" evidence="8">
        <dbReference type="Rhea" id="RHEA:33640"/>
    </physiologicalReaction>
</comment>
<evidence type="ECO:0000256" key="6">
    <source>
        <dbReference type="ARBA" id="ARBA00036527"/>
    </source>
</evidence>
<keyword evidence="2" id="KW-0436">Ligase</keyword>
<keyword evidence="4" id="KW-0445">Lipid transport</keyword>
<dbReference type="GO" id="GO:0044539">
    <property type="term" value="P:long-chain fatty acid import into cell"/>
    <property type="evidence" value="ECO:0007669"/>
    <property type="project" value="TreeGrafter"/>
</dbReference>
<dbReference type="GO" id="GO:0004467">
    <property type="term" value="F:long-chain fatty acid-CoA ligase activity"/>
    <property type="evidence" value="ECO:0007669"/>
    <property type="project" value="UniProtKB-EC"/>
</dbReference>
<evidence type="ECO:0000256" key="8">
    <source>
        <dbReference type="ARBA" id="ARBA00048666"/>
    </source>
</evidence>
<evidence type="ECO:0000256" key="3">
    <source>
        <dbReference type="ARBA" id="ARBA00022832"/>
    </source>
</evidence>
<feature type="domain" description="AMP-dependent synthetase/ligase" evidence="9">
    <location>
        <begin position="44"/>
        <end position="161"/>
    </location>
</feature>
<evidence type="ECO:0000256" key="7">
    <source>
        <dbReference type="ARBA" id="ARBA00041297"/>
    </source>
</evidence>
<keyword evidence="4" id="KW-0813">Transport</keyword>
<dbReference type="PANTHER" id="PTHR43107:SF23">
    <property type="entry name" value="VERY LONG-CHAIN ACYL-COA SYNTHETASE"/>
    <property type="match status" value="1"/>
</dbReference>
<dbReference type="EMBL" id="HADZ01013733">
    <property type="protein sequence ID" value="SBP77674.1"/>
    <property type="molecule type" value="Transcribed_RNA"/>
</dbReference>
<evidence type="ECO:0000259" key="9">
    <source>
        <dbReference type="Pfam" id="PF00501"/>
    </source>
</evidence>
<evidence type="ECO:0000259" key="10">
    <source>
        <dbReference type="Pfam" id="PF13193"/>
    </source>
</evidence>
<reference evidence="11" key="1">
    <citation type="submission" date="2016-05" db="EMBL/GenBank/DDBJ databases">
        <authorList>
            <person name="Lavstsen T."/>
            <person name="Jespersen J.S."/>
        </authorList>
    </citation>
    <scope>NUCLEOTIDE SEQUENCE</scope>
    <source>
        <tissue evidence="11">Brain</tissue>
    </source>
</reference>
<reference evidence="11" key="2">
    <citation type="submission" date="2016-06" db="EMBL/GenBank/DDBJ databases">
        <title>The genome of a short-lived fish provides insights into sex chromosome evolution and the genetic control of aging.</title>
        <authorList>
            <person name="Reichwald K."/>
            <person name="Felder M."/>
            <person name="Petzold A."/>
            <person name="Koch P."/>
            <person name="Groth M."/>
            <person name="Platzer M."/>
        </authorList>
    </citation>
    <scope>NUCLEOTIDE SEQUENCE</scope>
    <source>
        <tissue evidence="11">Brain</tissue>
    </source>
</reference>
<feature type="domain" description="AMP-binding enzyme C-terminal" evidence="10">
    <location>
        <begin position="268"/>
        <end position="333"/>
    </location>
</feature>
<dbReference type="Pfam" id="PF00501">
    <property type="entry name" value="AMP-binding"/>
    <property type="match status" value="1"/>
</dbReference>
<gene>
    <name evidence="11" type="primary">Nfu_g_1_003221</name>
</gene>